<evidence type="ECO:0000313" key="2">
    <source>
        <dbReference type="EMBL" id="MDI5967988.1"/>
    </source>
</evidence>
<dbReference type="Pfam" id="PF25547">
    <property type="entry name" value="WXG100_2"/>
    <property type="match status" value="1"/>
</dbReference>
<reference evidence="2" key="1">
    <citation type="submission" date="2023-05" db="EMBL/GenBank/DDBJ databases">
        <title>Streptantibioticus silvisoli sp. nov., acidotolerant actinomycetes 1 from pine litter.</title>
        <authorList>
            <person name="Swiecimska M."/>
            <person name="Golinska P."/>
            <person name="Sangal V."/>
            <person name="Wachnowicz B."/>
            <person name="Goodfellow M."/>
        </authorList>
    </citation>
    <scope>NUCLEOTIDE SEQUENCE</scope>
    <source>
        <strain evidence="2">SL13</strain>
    </source>
</reference>
<dbReference type="EMBL" id="JABXJJ020000001">
    <property type="protein sequence ID" value="MDI5967988.1"/>
    <property type="molecule type" value="Genomic_DNA"/>
</dbReference>
<sequence>MAINLPHHLAEVVNLLGFNWPEIDEDQLKDAAREVRRYAYECQSSRDVTHRMVTGDLPQVYQAQSYSSLAEMWADQTQGHMGTLIEVCHGLADALVVIADAVTTMKYACITQLGIAAAELIGDAVGSVATLGLSDAAALVQVRIQQGAMNDIISNFISTAESALVNKITGPFKEQLDHAVEKLLFAEIAHVAVGGPGPSLKVDTAAMRAHGDTALHQAENNLAVGHAFRNRVTSMTFTSGG</sequence>
<protein>
    <recommendedName>
        <fullName evidence="1">Outer membrane channel protein CpnT-like N-terminal domain-containing protein</fullName>
    </recommendedName>
</protein>
<feature type="domain" description="Outer membrane channel protein CpnT-like N-terminal" evidence="1">
    <location>
        <begin position="10"/>
        <end position="141"/>
    </location>
</feature>
<name>A0AA90GZ07_9ACTN</name>
<organism evidence="2">
    <name type="scientific">Streptantibioticus silvisoli</name>
    <dbReference type="NCBI Taxonomy" id="2705255"/>
    <lineage>
        <taxon>Bacteria</taxon>
        <taxon>Bacillati</taxon>
        <taxon>Actinomycetota</taxon>
        <taxon>Actinomycetes</taxon>
        <taxon>Kitasatosporales</taxon>
        <taxon>Streptomycetaceae</taxon>
        <taxon>Streptantibioticus</taxon>
    </lineage>
</organism>
<evidence type="ECO:0000259" key="1">
    <source>
        <dbReference type="Pfam" id="PF25547"/>
    </source>
</evidence>
<accession>A0AA90GZ07</accession>
<comment type="caution">
    <text evidence="2">The sequence shown here is derived from an EMBL/GenBank/DDBJ whole genome shotgun (WGS) entry which is preliminary data.</text>
</comment>
<dbReference type="AlphaFoldDB" id="A0AA90GZ07"/>
<proteinExistence type="predicted"/>
<dbReference type="RefSeq" id="WP_271313476.1">
    <property type="nucleotide sequence ID" value="NZ_JABXJJ020000001.1"/>
</dbReference>
<gene>
    <name evidence="2" type="ORF">POF50_001245</name>
</gene>
<dbReference type="InterPro" id="IPR057746">
    <property type="entry name" value="CpnT-like_N"/>
</dbReference>